<gene>
    <name evidence="4" type="ORF">GCM10022202_27080</name>
</gene>
<dbReference type="InterPro" id="IPR042261">
    <property type="entry name" value="Lsr2-like_dimerization"/>
</dbReference>
<evidence type="ECO:0000313" key="4">
    <source>
        <dbReference type="EMBL" id="GAA3663798.1"/>
    </source>
</evidence>
<dbReference type="Proteomes" id="UP001410795">
    <property type="component" value="Unassembled WGS sequence"/>
</dbReference>
<name>A0ABP7BL02_9MICO</name>
<sequence length="117" mass="12754">MLFSMARKVIHQLVDDLDESVLEPGEGETVLFAIDGKSYEIDLKTQNAEALREAFAPYIKAGRRAGAANAPAARSARKRNSGVDLSAVRDWARKNGHTVSERGRVPQSILDAYNAAN</sequence>
<evidence type="ECO:0000256" key="1">
    <source>
        <dbReference type="ARBA" id="ARBA00023125"/>
    </source>
</evidence>
<dbReference type="EMBL" id="BAAAYV010000015">
    <property type="protein sequence ID" value="GAA3663798.1"/>
    <property type="molecule type" value="Genomic_DNA"/>
</dbReference>
<comment type="caution">
    <text evidence="4">The sequence shown here is derived from an EMBL/GenBank/DDBJ whole genome shotgun (WGS) entry which is preliminary data.</text>
</comment>
<dbReference type="InterPro" id="IPR024412">
    <property type="entry name" value="Lsr2_dim_dom"/>
</dbReference>
<keyword evidence="1" id="KW-0238">DNA-binding</keyword>
<evidence type="ECO:0000259" key="2">
    <source>
        <dbReference type="Pfam" id="PF11774"/>
    </source>
</evidence>
<protein>
    <submittedName>
        <fullName evidence="4">Lsr2 family protein</fullName>
    </submittedName>
</protein>
<dbReference type="Pfam" id="PF23359">
    <property type="entry name" value="Lsr2_DNA-bd"/>
    <property type="match status" value="1"/>
</dbReference>
<organism evidence="4 5">
    <name type="scientific">Microbacterium marinilacus</name>
    <dbReference type="NCBI Taxonomy" id="415209"/>
    <lineage>
        <taxon>Bacteria</taxon>
        <taxon>Bacillati</taxon>
        <taxon>Actinomycetota</taxon>
        <taxon>Actinomycetes</taxon>
        <taxon>Micrococcales</taxon>
        <taxon>Microbacteriaceae</taxon>
        <taxon>Microbacterium</taxon>
    </lineage>
</organism>
<dbReference type="InterPro" id="IPR036625">
    <property type="entry name" value="E3-bd_dom_sf"/>
</dbReference>
<keyword evidence="5" id="KW-1185">Reference proteome</keyword>
<proteinExistence type="predicted"/>
<evidence type="ECO:0000259" key="3">
    <source>
        <dbReference type="Pfam" id="PF23359"/>
    </source>
</evidence>
<feature type="domain" description="Lsr2 DNA-binding" evidence="3">
    <location>
        <begin position="83"/>
        <end position="116"/>
    </location>
</feature>
<reference evidence="5" key="1">
    <citation type="journal article" date="2019" name="Int. J. Syst. Evol. Microbiol.">
        <title>The Global Catalogue of Microorganisms (GCM) 10K type strain sequencing project: providing services to taxonomists for standard genome sequencing and annotation.</title>
        <authorList>
            <consortium name="The Broad Institute Genomics Platform"/>
            <consortium name="The Broad Institute Genome Sequencing Center for Infectious Disease"/>
            <person name="Wu L."/>
            <person name="Ma J."/>
        </authorList>
    </citation>
    <scope>NUCLEOTIDE SEQUENCE [LARGE SCALE GENOMIC DNA]</scope>
    <source>
        <strain evidence="5">JCM 16546</strain>
    </source>
</reference>
<accession>A0ABP7BL02</accession>
<dbReference type="Gene3D" id="3.30.60.230">
    <property type="entry name" value="Lsr2, dimerization domain"/>
    <property type="match status" value="1"/>
</dbReference>
<dbReference type="Pfam" id="PF11774">
    <property type="entry name" value="Lsr2"/>
    <property type="match status" value="1"/>
</dbReference>
<feature type="domain" description="Lsr2 dimerization" evidence="2">
    <location>
        <begin position="5"/>
        <end position="66"/>
    </location>
</feature>
<dbReference type="Gene3D" id="4.10.320.10">
    <property type="entry name" value="E3-binding domain"/>
    <property type="match status" value="1"/>
</dbReference>
<evidence type="ECO:0000313" key="5">
    <source>
        <dbReference type="Proteomes" id="UP001410795"/>
    </source>
</evidence>
<dbReference type="InterPro" id="IPR055370">
    <property type="entry name" value="Lsr2_DNA-bd"/>
</dbReference>